<dbReference type="InterPro" id="IPR001995">
    <property type="entry name" value="Peptidase_A2_cat"/>
</dbReference>
<dbReference type="GO" id="GO:0006508">
    <property type="term" value="P:proteolysis"/>
    <property type="evidence" value="ECO:0007669"/>
    <property type="project" value="InterPro"/>
</dbReference>
<dbReference type="Proteomes" id="UP000663860">
    <property type="component" value="Unassembled WGS sequence"/>
</dbReference>
<evidence type="ECO:0000256" key="1">
    <source>
        <dbReference type="ARBA" id="ARBA00022801"/>
    </source>
</evidence>
<comment type="caution">
    <text evidence="4">The sequence shown here is derived from an EMBL/GenBank/DDBJ whole genome shotgun (WGS) entry which is preliminary data.</text>
</comment>
<dbReference type="AlphaFoldDB" id="A0A820MYL5"/>
<sequence length="69" mass="7259">MLDTGATTSLISQSELDHIRHPPIQQIQTTAVLGDGQTKITVNGAVELTITIHDITTTITALVVHSLGA</sequence>
<dbReference type="GO" id="GO:0004190">
    <property type="term" value="F:aspartic-type endopeptidase activity"/>
    <property type="evidence" value="ECO:0007669"/>
    <property type="project" value="InterPro"/>
</dbReference>
<feature type="non-terminal residue" evidence="4">
    <location>
        <position position="69"/>
    </location>
</feature>
<gene>
    <name evidence="3" type="ORF">IZO911_LOCUS45651</name>
    <name evidence="4" type="ORF">KXQ929_LOCUS49843</name>
</gene>
<dbReference type="InterPro" id="IPR021109">
    <property type="entry name" value="Peptidase_aspartic_dom_sf"/>
</dbReference>
<dbReference type="EMBL" id="CAJNOE010004757">
    <property type="protein sequence ID" value="CAF1515354.1"/>
    <property type="molecule type" value="Genomic_DNA"/>
</dbReference>
<organism evidence="4 5">
    <name type="scientific">Adineta steineri</name>
    <dbReference type="NCBI Taxonomy" id="433720"/>
    <lineage>
        <taxon>Eukaryota</taxon>
        <taxon>Metazoa</taxon>
        <taxon>Spiralia</taxon>
        <taxon>Gnathifera</taxon>
        <taxon>Rotifera</taxon>
        <taxon>Eurotatoria</taxon>
        <taxon>Bdelloidea</taxon>
        <taxon>Adinetida</taxon>
        <taxon>Adinetidae</taxon>
        <taxon>Adineta</taxon>
    </lineage>
</organism>
<evidence type="ECO:0000313" key="4">
    <source>
        <dbReference type="EMBL" id="CAF4379765.1"/>
    </source>
</evidence>
<dbReference type="SUPFAM" id="SSF50630">
    <property type="entry name" value="Acid proteases"/>
    <property type="match status" value="1"/>
</dbReference>
<name>A0A820MYL5_9BILA</name>
<feature type="domain" description="Peptidase A2" evidence="2">
    <location>
        <begin position="1"/>
        <end position="36"/>
    </location>
</feature>
<evidence type="ECO:0000313" key="3">
    <source>
        <dbReference type="EMBL" id="CAF1515354.1"/>
    </source>
</evidence>
<accession>A0A820MYL5</accession>
<reference evidence="4" key="1">
    <citation type="submission" date="2021-02" db="EMBL/GenBank/DDBJ databases">
        <authorList>
            <person name="Nowell W R."/>
        </authorList>
    </citation>
    <scope>NUCLEOTIDE SEQUENCE</scope>
</reference>
<protein>
    <recommendedName>
        <fullName evidence="2">Peptidase A2 domain-containing protein</fullName>
    </recommendedName>
</protein>
<proteinExistence type="predicted"/>
<evidence type="ECO:0000259" key="2">
    <source>
        <dbReference type="PROSITE" id="PS50175"/>
    </source>
</evidence>
<dbReference type="Gene3D" id="2.40.70.10">
    <property type="entry name" value="Acid Proteases"/>
    <property type="match status" value="1"/>
</dbReference>
<evidence type="ECO:0000313" key="5">
    <source>
        <dbReference type="Proteomes" id="UP000663868"/>
    </source>
</evidence>
<dbReference type="PROSITE" id="PS50175">
    <property type="entry name" value="ASP_PROT_RETROV"/>
    <property type="match status" value="1"/>
</dbReference>
<dbReference type="EMBL" id="CAJOBB010021837">
    <property type="protein sequence ID" value="CAF4379765.1"/>
    <property type="molecule type" value="Genomic_DNA"/>
</dbReference>
<keyword evidence="1" id="KW-0378">Hydrolase</keyword>
<dbReference type="Proteomes" id="UP000663868">
    <property type="component" value="Unassembled WGS sequence"/>
</dbReference>